<dbReference type="AlphaFoldDB" id="A0AAE1DG94"/>
<accession>A0AAE1DG94</accession>
<keyword evidence="2" id="KW-1185">Reference proteome</keyword>
<organism evidence="1 2">
    <name type="scientific">Elysia crispata</name>
    <name type="common">lettuce slug</name>
    <dbReference type="NCBI Taxonomy" id="231223"/>
    <lineage>
        <taxon>Eukaryota</taxon>
        <taxon>Metazoa</taxon>
        <taxon>Spiralia</taxon>
        <taxon>Lophotrochozoa</taxon>
        <taxon>Mollusca</taxon>
        <taxon>Gastropoda</taxon>
        <taxon>Heterobranchia</taxon>
        <taxon>Euthyneura</taxon>
        <taxon>Panpulmonata</taxon>
        <taxon>Sacoglossa</taxon>
        <taxon>Placobranchoidea</taxon>
        <taxon>Plakobranchidae</taxon>
        <taxon>Elysia</taxon>
    </lineage>
</organism>
<evidence type="ECO:0000313" key="1">
    <source>
        <dbReference type="EMBL" id="KAK3768373.1"/>
    </source>
</evidence>
<protein>
    <submittedName>
        <fullName evidence="1">Uncharacterized protein</fullName>
    </submittedName>
</protein>
<evidence type="ECO:0000313" key="2">
    <source>
        <dbReference type="Proteomes" id="UP001283361"/>
    </source>
</evidence>
<dbReference type="EMBL" id="JAWDGP010004062">
    <property type="protein sequence ID" value="KAK3768373.1"/>
    <property type="molecule type" value="Genomic_DNA"/>
</dbReference>
<name>A0AAE1DG94_9GAST</name>
<sequence>MANPCATDDHWSFRDKCEDKLSCGGSQVSSNELTEQFPCEVSRKFSRVLRQDFLFDRRIDPCSNNNKRHRVKPQCLLVKLVSANWTTGSRL</sequence>
<proteinExistence type="predicted"/>
<comment type="caution">
    <text evidence="1">The sequence shown here is derived from an EMBL/GenBank/DDBJ whole genome shotgun (WGS) entry which is preliminary data.</text>
</comment>
<dbReference type="Proteomes" id="UP001283361">
    <property type="component" value="Unassembled WGS sequence"/>
</dbReference>
<reference evidence="1" key="1">
    <citation type="journal article" date="2023" name="G3 (Bethesda)">
        <title>A reference genome for the long-term kleptoplast-retaining sea slug Elysia crispata morphotype clarki.</title>
        <authorList>
            <person name="Eastman K.E."/>
            <person name="Pendleton A.L."/>
            <person name="Shaikh M.A."/>
            <person name="Suttiyut T."/>
            <person name="Ogas R."/>
            <person name="Tomko P."/>
            <person name="Gavelis G."/>
            <person name="Widhalm J.R."/>
            <person name="Wisecaver J.H."/>
        </authorList>
    </citation>
    <scope>NUCLEOTIDE SEQUENCE</scope>
    <source>
        <strain evidence="1">ECLA1</strain>
    </source>
</reference>
<gene>
    <name evidence="1" type="ORF">RRG08_031161</name>
</gene>